<comment type="cofactor">
    <cofactor evidence="1">
        <name>FAD</name>
        <dbReference type="ChEBI" id="CHEBI:57692"/>
    </cofactor>
</comment>
<feature type="transmembrane region" description="Helical" evidence="4">
    <location>
        <begin position="12"/>
        <end position="32"/>
    </location>
</feature>
<name>A0A2M9ZBB0_9LEPT</name>
<dbReference type="PANTHER" id="PTHR43260">
    <property type="entry name" value="3-KETOSTEROID-DELTA-1-DEHYDROGENASE"/>
    <property type="match status" value="1"/>
</dbReference>
<evidence type="ECO:0000256" key="1">
    <source>
        <dbReference type="ARBA" id="ARBA00001974"/>
    </source>
</evidence>
<organism evidence="6 7">
    <name type="scientific">Leptospira wolffii</name>
    <dbReference type="NCBI Taxonomy" id="409998"/>
    <lineage>
        <taxon>Bacteria</taxon>
        <taxon>Pseudomonadati</taxon>
        <taxon>Spirochaetota</taxon>
        <taxon>Spirochaetia</taxon>
        <taxon>Leptospirales</taxon>
        <taxon>Leptospiraceae</taxon>
        <taxon>Leptospira</taxon>
    </lineage>
</organism>
<evidence type="ECO:0000313" key="7">
    <source>
        <dbReference type="Proteomes" id="UP000231912"/>
    </source>
</evidence>
<feature type="domain" description="FAD-dependent oxidoreductase 2 FAD-binding" evidence="5">
    <location>
        <begin position="14"/>
        <end position="525"/>
    </location>
</feature>
<comment type="caution">
    <text evidence="6">The sequence shown here is derived from an EMBL/GenBank/DDBJ whole genome shotgun (WGS) entry which is preliminary data.</text>
</comment>
<dbReference type="InterPro" id="IPR027477">
    <property type="entry name" value="Succ_DH/fumarate_Rdtase_cat_sf"/>
</dbReference>
<reference evidence="6 7" key="1">
    <citation type="submission" date="2017-07" db="EMBL/GenBank/DDBJ databases">
        <title>Leptospira spp. isolated from tropical soils.</title>
        <authorList>
            <person name="Thibeaux R."/>
            <person name="Iraola G."/>
            <person name="Ferres I."/>
            <person name="Bierque E."/>
            <person name="Girault D."/>
            <person name="Soupe-Gilbert M.-E."/>
            <person name="Picardeau M."/>
            <person name="Goarant C."/>
        </authorList>
    </citation>
    <scope>NUCLEOTIDE SEQUENCE [LARGE SCALE GENOMIC DNA]</scope>
    <source>
        <strain evidence="6 7">FH2-C-A2</strain>
    </source>
</reference>
<dbReference type="InterPro" id="IPR014614">
    <property type="entry name" value="KsdD_DH"/>
</dbReference>
<gene>
    <name evidence="6" type="ORF">CH371_11905</name>
</gene>
<dbReference type="GO" id="GO:0016627">
    <property type="term" value="F:oxidoreductase activity, acting on the CH-CH group of donors"/>
    <property type="evidence" value="ECO:0007669"/>
    <property type="project" value="InterPro"/>
</dbReference>
<sequence>MQKKNQKRDTYVADTVIIGGGLAGIVAALDLLDANRRVLLVDRDQQERLGGLAKLSFGGIFMVDTPVQRRGGIRDNTSLALSDWRATAEFSARDILPNLWAENYIHRSKEDIYYYLRRHSVNFFPVVHWVERGLYKPGNSVPRFHMVWGTGHGLIEALVKKLLGHKNRDKLEMAFHTRVKSLIRSGKRVCGCVGVDVKTGRESEFHAEHVVIASGGIAGDLELVRKYWPKHMGKAPDTLLNGSHPFALGDLHVEAKKLGAKITHLDKMWNYAAGVHHPDPKMEHHGLSLVPPKSALWLNSYGERIGPQPLITGFDTRFLVEEVCKQGEKYSWQVLNWKIAVKELAVSGSEFNDEIRNKNLMGFLKTVVFGNEKLVKTLTENCVDFVTADSIPRLAEKMNALTGKDSVQPEVLERSVRAYDDMLDRGPVFRDDDQLRRIAQLRAYRGDKIRTCDFQKIVDKKAFPLIAIREFVLTRKSMGGIQTDLKSRVLDESGKTIPGLYAVGEAAGFGGGGIHGKGALEGTFLGGCILTSRSAVRNILEN</sequence>
<dbReference type="PANTHER" id="PTHR43260:SF1">
    <property type="entry name" value="KSDD-LIKE STEROID DEHYDROGENASE RV0785"/>
    <property type="match status" value="1"/>
</dbReference>
<dbReference type="Proteomes" id="UP000231912">
    <property type="component" value="Unassembled WGS sequence"/>
</dbReference>
<dbReference type="Gene3D" id="3.90.700.10">
    <property type="entry name" value="Succinate dehydrogenase/fumarate reductase flavoprotein, catalytic domain"/>
    <property type="match status" value="1"/>
</dbReference>
<evidence type="ECO:0000256" key="2">
    <source>
        <dbReference type="ARBA" id="ARBA00022630"/>
    </source>
</evidence>
<keyword evidence="4" id="KW-0812">Transmembrane</keyword>
<dbReference type="AlphaFoldDB" id="A0A2M9ZBB0"/>
<keyword evidence="2" id="KW-0285">Flavoprotein</keyword>
<evidence type="ECO:0000259" key="5">
    <source>
        <dbReference type="Pfam" id="PF00890"/>
    </source>
</evidence>
<dbReference type="InterPro" id="IPR003953">
    <property type="entry name" value="FAD-dep_OxRdtase_2_FAD-bd"/>
</dbReference>
<dbReference type="SUPFAM" id="SSF51905">
    <property type="entry name" value="FAD/NAD(P)-binding domain"/>
    <property type="match status" value="1"/>
</dbReference>
<dbReference type="NCBIfam" id="NF009472">
    <property type="entry name" value="PRK12834.1"/>
    <property type="match status" value="1"/>
</dbReference>
<keyword evidence="4" id="KW-0472">Membrane</keyword>
<accession>A0A2M9ZBB0</accession>
<proteinExistence type="predicted"/>
<evidence type="ECO:0000256" key="4">
    <source>
        <dbReference type="SAM" id="Phobius"/>
    </source>
</evidence>
<dbReference type="Pfam" id="PF00890">
    <property type="entry name" value="FAD_binding_2"/>
    <property type="match status" value="1"/>
</dbReference>
<keyword evidence="3" id="KW-0560">Oxidoreductase</keyword>
<evidence type="ECO:0000313" key="6">
    <source>
        <dbReference type="EMBL" id="PJZ65627.1"/>
    </source>
</evidence>
<dbReference type="RefSeq" id="WP_100759206.1">
    <property type="nucleotide sequence ID" value="NZ_NPDT01000004.1"/>
</dbReference>
<keyword evidence="4" id="KW-1133">Transmembrane helix</keyword>
<dbReference type="InterPro" id="IPR036188">
    <property type="entry name" value="FAD/NAD-bd_sf"/>
</dbReference>
<dbReference type="Gene3D" id="3.50.50.60">
    <property type="entry name" value="FAD/NAD(P)-binding domain"/>
    <property type="match status" value="1"/>
</dbReference>
<dbReference type="PIRSF" id="PIRSF036654">
    <property type="entry name" value="UCP036654"/>
    <property type="match status" value="1"/>
</dbReference>
<dbReference type="EMBL" id="NPDT01000004">
    <property type="protein sequence ID" value="PJZ65627.1"/>
    <property type="molecule type" value="Genomic_DNA"/>
</dbReference>
<evidence type="ECO:0000256" key="3">
    <source>
        <dbReference type="ARBA" id="ARBA00023002"/>
    </source>
</evidence>
<protein>
    <submittedName>
        <fullName evidence="6">FAD-binding dehydrogenase</fullName>
    </submittedName>
</protein>